<dbReference type="InterPro" id="IPR027417">
    <property type="entry name" value="P-loop_NTPase"/>
</dbReference>
<evidence type="ECO:0000256" key="3">
    <source>
        <dbReference type="ARBA" id="ARBA00022806"/>
    </source>
</evidence>
<evidence type="ECO:0000256" key="2">
    <source>
        <dbReference type="ARBA" id="ARBA00022801"/>
    </source>
</evidence>
<accession>A0A1G8IF31</accession>
<dbReference type="PANTHER" id="PTHR12131:SF1">
    <property type="entry name" value="ATP-DEPENDENT RNA HELICASE SUPV3L1, MITOCHONDRIAL-RELATED"/>
    <property type="match status" value="1"/>
</dbReference>
<keyword evidence="3 6" id="KW-0347">Helicase</keyword>
<dbReference type="PROSITE" id="PS51194">
    <property type="entry name" value="HELICASE_CTER"/>
    <property type="match status" value="1"/>
</dbReference>
<dbReference type="GO" id="GO:0004386">
    <property type="term" value="F:helicase activity"/>
    <property type="evidence" value="ECO:0007669"/>
    <property type="project" value="UniProtKB-KW"/>
</dbReference>
<gene>
    <name evidence="6" type="ORF">SAMN04487909_1027</name>
</gene>
<dbReference type="InterPro" id="IPR055206">
    <property type="entry name" value="DEXQc_SUV3"/>
</dbReference>
<dbReference type="GO" id="GO:0005524">
    <property type="term" value="F:ATP binding"/>
    <property type="evidence" value="ECO:0007669"/>
    <property type="project" value="UniProtKB-KW"/>
</dbReference>
<dbReference type="AlphaFoldDB" id="A0A1G8IF31"/>
<dbReference type="InterPro" id="IPR050699">
    <property type="entry name" value="RNA-DNA_Helicase"/>
</dbReference>
<keyword evidence="2" id="KW-0378">Hydrolase</keyword>
<evidence type="ECO:0000313" key="6">
    <source>
        <dbReference type="EMBL" id="SDI17628.1"/>
    </source>
</evidence>
<dbReference type="SUPFAM" id="SSF52540">
    <property type="entry name" value="P-loop containing nucleoside triphosphate hydrolases"/>
    <property type="match status" value="1"/>
</dbReference>
<feature type="domain" description="Helicase C-terminal" evidence="5">
    <location>
        <begin position="85"/>
        <end position="238"/>
    </location>
</feature>
<evidence type="ECO:0000313" key="7">
    <source>
        <dbReference type="Proteomes" id="UP000182836"/>
    </source>
</evidence>
<dbReference type="SMART" id="SM00490">
    <property type="entry name" value="HELICc"/>
    <property type="match status" value="1"/>
</dbReference>
<name>A0A1G8IF31_ANEMI</name>
<organism evidence="6 7">
    <name type="scientific">Aneurinibacillus migulanus</name>
    <name type="common">Bacillus migulanus</name>
    <dbReference type="NCBI Taxonomy" id="47500"/>
    <lineage>
        <taxon>Bacteria</taxon>
        <taxon>Bacillati</taxon>
        <taxon>Bacillota</taxon>
        <taxon>Bacilli</taxon>
        <taxon>Bacillales</taxon>
        <taxon>Paenibacillaceae</taxon>
        <taxon>Aneurinibacillus group</taxon>
        <taxon>Aneurinibacillus</taxon>
    </lineage>
</organism>
<keyword evidence="4" id="KW-0067">ATP-binding</keyword>
<sequence>MEGAAKTSCTVEMFHEKDHYDVIVIDEVQMIADKDRGFSWYKAITKANANEVHVIGSQNVKEMLLHLLKGAHIHVREYKRNIPLVVEDKPFKIKNVQPGDALVCFSRNRVLQTAAKLEKDGHKVSVIYGSMPPETRQKQMHQFIEGKSKVIVATDAIGMGLNLPVRRVVFLENEKFDGSRRRTLTSQEVKQIAGRAGRKGIYEVGYVAFSSDVKRMKRLLSQTDHPIQIFTIAPTKGVFERFLTYHHDLGTFFDLWNKFENPSGTRKATLSQERALYYTIKGTDVEQRLSLMDLYGYLHMPFSGNEPVLRRQWQNTMKAVVRYEELPEPQTKYGSLEDMELSYKAVGLHLLFLYKLNKQTEAHYWERVREQISDDIHEMLKKDIKRFKKTCKHCGCELAWDYQYPMCNKCHNQKYRRRYDFEDEEWF</sequence>
<dbReference type="PANTHER" id="PTHR12131">
    <property type="entry name" value="ATP-DEPENDENT RNA AND DNA HELICASE"/>
    <property type="match status" value="1"/>
</dbReference>
<dbReference type="GO" id="GO:0016787">
    <property type="term" value="F:hydrolase activity"/>
    <property type="evidence" value="ECO:0007669"/>
    <property type="project" value="UniProtKB-KW"/>
</dbReference>
<evidence type="ECO:0000259" key="5">
    <source>
        <dbReference type="PROSITE" id="PS51194"/>
    </source>
</evidence>
<reference evidence="6 7" key="1">
    <citation type="submission" date="2016-10" db="EMBL/GenBank/DDBJ databases">
        <authorList>
            <person name="de Groot N.N."/>
        </authorList>
    </citation>
    <scope>NUCLEOTIDE SEQUENCE [LARGE SCALE GENOMIC DNA]</scope>
    <source>
        <strain evidence="6 7">DSM 2895</strain>
    </source>
</reference>
<dbReference type="CDD" id="cd18805">
    <property type="entry name" value="SF2_C_suv3"/>
    <property type="match status" value="1"/>
</dbReference>
<evidence type="ECO:0000256" key="1">
    <source>
        <dbReference type="ARBA" id="ARBA00022741"/>
    </source>
</evidence>
<dbReference type="InterPro" id="IPR001650">
    <property type="entry name" value="Helicase_C-like"/>
</dbReference>
<protein>
    <submittedName>
        <fullName evidence="6">Helicase conserved C-terminal domain-containing protein</fullName>
    </submittedName>
</protein>
<dbReference type="Pfam" id="PF22527">
    <property type="entry name" value="DEXQc_Suv3"/>
    <property type="match status" value="1"/>
</dbReference>
<dbReference type="Gene3D" id="3.40.50.300">
    <property type="entry name" value="P-loop containing nucleotide triphosphate hydrolases"/>
    <property type="match status" value="2"/>
</dbReference>
<proteinExistence type="predicted"/>
<dbReference type="Pfam" id="PF00271">
    <property type="entry name" value="Helicase_C"/>
    <property type="match status" value="1"/>
</dbReference>
<dbReference type="EMBL" id="FNED01000002">
    <property type="protein sequence ID" value="SDI17628.1"/>
    <property type="molecule type" value="Genomic_DNA"/>
</dbReference>
<evidence type="ECO:0000256" key="4">
    <source>
        <dbReference type="ARBA" id="ARBA00022840"/>
    </source>
</evidence>
<keyword evidence="1" id="KW-0547">Nucleotide-binding</keyword>
<dbReference type="Proteomes" id="UP000182836">
    <property type="component" value="Unassembled WGS sequence"/>
</dbReference>